<accession>A0AAW8RAN7</accession>
<dbReference type="Pfam" id="PF17118">
    <property type="entry name" value="DUF5105"/>
    <property type="match status" value="1"/>
</dbReference>
<name>A0AAW8RAN7_CARDV</name>
<dbReference type="PROSITE" id="PS51257">
    <property type="entry name" value="PROKAR_LIPOPROTEIN"/>
    <property type="match status" value="1"/>
</dbReference>
<dbReference type="Gene3D" id="2.60.40.1240">
    <property type="match status" value="1"/>
</dbReference>
<dbReference type="EMBL" id="JALRMR010000002">
    <property type="protein sequence ID" value="MDT1973293.1"/>
    <property type="molecule type" value="Genomic_DNA"/>
</dbReference>
<keyword evidence="1" id="KW-0732">Signal</keyword>
<gene>
    <name evidence="4" type="ORF">MX635_02675</name>
</gene>
<evidence type="ECO:0000313" key="4">
    <source>
        <dbReference type="EMBL" id="MDT1973293.1"/>
    </source>
</evidence>
<reference evidence="4" key="1">
    <citation type="submission" date="2022-04" db="EMBL/GenBank/DDBJ databases">
        <title>Draft genome sequences of lactic acid bacteria (LAB) strains involved in meat spoilage.</title>
        <authorList>
            <person name="Palevich N."/>
        </authorList>
    </citation>
    <scope>NUCLEOTIDE SEQUENCE</scope>
    <source>
        <strain evidence="4">9-14</strain>
    </source>
</reference>
<feature type="domain" description="DUF4352" evidence="2">
    <location>
        <begin position="73"/>
        <end position="159"/>
    </location>
</feature>
<evidence type="ECO:0000256" key="1">
    <source>
        <dbReference type="ARBA" id="ARBA00022729"/>
    </source>
</evidence>
<dbReference type="Pfam" id="PF11611">
    <property type="entry name" value="DUF4352"/>
    <property type="match status" value="1"/>
</dbReference>
<sequence length="367" mass="41892">MKFQKLKGLAAVMVMGIIFSGCGNKETPKTAQKETSQEEVSSGSDVEKKSKVAIKANLKEGYYVKINDSLNTVKKNSRDFFVLAVALQNTSSQTESFQNTDFSLINKKTGDIHETDTPGTGFDQANLIRYETLKKNEKLEGILYFDIPEDEIYELAFRQEGADEWTSLKIKVEPSQYLETKEALSDPLKATAAYLNVMAFNEEDPTYETFVQNDLETSKNFHQNLFKKNALDYLLSRYKPTPEVITSIYNRFQAVQKERATISPTLISNDREKAVVSMDVEEMSYRNIKELFHQYTTEQYQATSWSGITNGKGEEDTLPKLEEIMGKSVLVKREEPIEIELTKHEGKWEFDLNDDVFSSIFYGGFTK</sequence>
<dbReference type="AlphaFoldDB" id="A0AAW8RAN7"/>
<dbReference type="InterPro" id="IPR031343">
    <property type="entry name" value="DUF5105"/>
</dbReference>
<protein>
    <submittedName>
        <fullName evidence="4">DUF4352 domain-containing protein</fullName>
    </submittedName>
</protein>
<dbReference type="RefSeq" id="WP_135022879.1">
    <property type="nucleotide sequence ID" value="NZ_JALRMR010000002.1"/>
</dbReference>
<dbReference type="InterPro" id="IPR029051">
    <property type="entry name" value="DUF4352"/>
</dbReference>
<feature type="domain" description="DUF5105" evidence="3">
    <location>
        <begin position="177"/>
        <end position="359"/>
    </location>
</feature>
<dbReference type="Proteomes" id="UP001249945">
    <property type="component" value="Unassembled WGS sequence"/>
</dbReference>
<evidence type="ECO:0000313" key="5">
    <source>
        <dbReference type="Proteomes" id="UP001249945"/>
    </source>
</evidence>
<evidence type="ECO:0000259" key="2">
    <source>
        <dbReference type="Pfam" id="PF11611"/>
    </source>
</evidence>
<evidence type="ECO:0000259" key="3">
    <source>
        <dbReference type="Pfam" id="PF17118"/>
    </source>
</evidence>
<proteinExistence type="predicted"/>
<dbReference type="InterPro" id="IPR029050">
    <property type="entry name" value="Immunoprotect_excell_Ig-like"/>
</dbReference>
<organism evidence="4 5">
    <name type="scientific">Carnobacterium divergens</name>
    <name type="common">Lactobacillus divergens</name>
    <dbReference type="NCBI Taxonomy" id="2748"/>
    <lineage>
        <taxon>Bacteria</taxon>
        <taxon>Bacillati</taxon>
        <taxon>Bacillota</taxon>
        <taxon>Bacilli</taxon>
        <taxon>Lactobacillales</taxon>
        <taxon>Carnobacteriaceae</taxon>
        <taxon>Carnobacterium</taxon>
    </lineage>
</organism>
<comment type="caution">
    <text evidence="4">The sequence shown here is derived from an EMBL/GenBank/DDBJ whole genome shotgun (WGS) entry which is preliminary data.</text>
</comment>